<keyword evidence="7" id="KW-0131">Cell cycle</keyword>
<evidence type="ECO:0000313" key="13">
    <source>
        <dbReference type="Proteomes" id="UP001219933"/>
    </source>
</evidence>
<evidence type="ECO:0000256" key="2">
    <source>
        <dbReference type="ARBA" id="ARBA00009549"/>
    </source>
</evidence>
<sequence>MHELELTLVHAVESAGACSLTDGHHRAEAIADLNRHVETQLHDPDVVLVATRPHISSAIEPVCLAALELVTSVSRHKLPTRAHNTLVRSVAPAVLERVGDVSERVSDAANNTFVSIAVAVLSAPDARVREADTPAAGLEHLLRDGLAVKAPRLRLRTLLLISEIRSKAHLALKSLLPALVACLADADGDVRRVARESLTTLLADAPPGARADLRRELEAQDIKHDVAQALLESTGEKQAAHALNASLGDSASGAGPGAGPSALGHSASLARTYPELANVPDDDVRTEYAATASDLDHILHTLAPAFEGRETENNWQARERGLLRIRGLLRGGAHREFPAAFIAGIHGLVDGILRTLASLRTTLALQTIALVRHLALELGAELEREFEILLGALLKMAGGTKKIVASASQVGAATILACVPLRIAQLHMLQAGIADKNPAMRVHMCRHLGLVLSLHGSRKHALETHGGIEIIEHILARALGDATLEVRNVARETYVTYRRLWPTRAEALVMSLPPATRKQMQSVVNKGSPARTPNRRTGPSAAIIAAKQAAQAATPTRKPTVDTLADAVQAISLSPDAKRRRMPRESVWHPGLDDAAPTDASVDLLGDWSGPGDTTLELGDLTPGNTARDTEAREQDPDTTARVADAAPGSVPATPVQAPPHSGASDAGTPNANQAAPQNDAKVCVSTQSADADTTIGQDDAPAPQTLSDKPQSDASDANDTSATEPNSAPLHETDAGQAAPVHTPEQRRNATGPHTTAAARWFLARIARIDTSDEIYALANADPRTALDALQEPLAALPADGDSWIAALAALYRVGERYDQLVAADQEGVWLAHVLRVAQREAPRTVAYGACDAMLDAWLAHVQSDPAPKLLAALGEAPPCVPLLNALARILSDTADDDLAAVFSATAKVVHAALNSSDTAERRAAVTAAVVGARSGRDHIFASLDPLTLSQKLLIEYFMDDAGVA</sequence>
<evidence type="ECO:0000256" key="5">
    <source>
        <dbReference type="ARBA" id="ARBA00022701"/>
    </source>
</evidence>
<evidence type="ECO:0000256" key="7">
    <source>
        <dbReference type="ARBA" id="ARBA00022776"/>
    </source>
</evidence>
<dbReference type="InterPro" id="IPR034085">
    <property type="entry name" value="TOG"/>
</dbReference>
<dbReference type="InterPro" id="IPR024395">
    <property type="entry name" value="CLASP_N_dom"/>
</dbReference>
<keyword evidence="13" id="KW-1185">Reference proteome</keyword>
<dbReference type="PROSITE" id="PS50077">
    <property type="entry name" value="HEAT_REPEAT"/>
    <property type="match status" value="1"/>
</dbReference>
<dbReference type="Proteomes" id="UP001219933">
    <property type="component" value="Chromosome 3"/>
</dbReference>
<dbReference type="AlphaFoldDB" id="A0AAF0JBK6"/>
<comment type="similarity">
    <text evidence="2">Belongs to the CLASP family.</text>
</comment>
<reference evidence="12" key="1">
    <citation type="submission" date="2023-03" db="EMBL/GenBank/DDBJ databases">
        <title>Mating type loci evolution in Malassezia.</title>
        <authorList>
            <person name="Coelho M.A."/>
        </authorList>
    </citation>
    <scope>NUCLEOTIDE SEQUENCE</scope>
    <source>
        <strain evidence="12">CBS 11721</strain>
    </source>
</reference>
<feature type="compositionally biased region" description="Polar residues" evidence="10">
    <location>
        <begin position="705"/>
        <end position="727"/>
    </location>
</feature>
<dbReference type="GO" id="GO:1990023">
    <property type="term" value="C:mitotic spindle midzone"/>
    <property type="evidence" value="ECO:0007669"/>
    <property type="project" value="TreeGrafter"/>
</dbReference>
<evidence type="ECO:0000256" key="3">
    <source>
        <dbReference type="ARBA" id="ARBA00022490"/>
    </source>
</evidence>
<dbReference type="SUPFAM" id="SSF48371">
    <property type="entry name" value="ARM repeat"/>
    <property type="match status" value="1"/>
</dbReference>
<dbReference type="PANTHER" id="PTHR21567:SF9">
    <property type="entry name" value="CLIP-ASSOCIATING PROTEIN"/>
    <property type="match status" value="1"/>
</dbReference>
<dbReference type="PANTHER" id="PTHR21567">
    <property type="entry name" value="CLASP"/>
    <property type="match status" value="1"/>
</dbReference>
<keyword evidence="6" id="KW-0677">Repeat</keyword>
<feature type="domain" description="TOG" evidence="11">
    <location>
        <begin position="5"/>
        <end position="230"/>
    </location>
</feature>
<dbReference type="InterPro" id="IPR016024">
    <property type="entry name" value="ARM-type_fold"/>
</dbReference>
<accession>A0AAF0JBK6</accession>
<feature type="domain" description="TOG" evidence="11">
    <location>
        <begin position="287"/>
        <end position="533"/>
    </location>
</feature>
<dbReference type="InterPro" id="IPR011989">
    <property type="entry name" value="ARM-like"/>
</dbReference>
<feature type="compositionally biased region" description="Polar residues" evidence="10">
    <location>
        <begin position="685"/>
        <end position="697"/>
    </location>
</feature>
<keyword evidence="8" id="KW-0206">Cytoskeleton</keyword>
<organism evidence="12 13">
    <name type="scientific">Malassezia cuniculi</name>
    <dbReference type="NCBI Taxonomy" id="948313"/>
    <lineage>
        <taxon>Eukaryota</taxon>
        <taxon>Fungi</taxon>
        <taxon>Dikarya</taxon>
        <taxon>Basidiomycota</taxon>
        <taxon>Ustilaginomycotina</taxon>
        <taxon>Malasseziomycetes</taxon>
        <taxon>Malasseziales</taxon>
        <taxon>Malasseziaceae</taxon>
        <taxon>Malassezia</taxon>
    </lineage>
</organism>
<evidence type="ECO:0000256" key="10">
    <source>
        <dbReference type="SAM" id="MobiDB-lite"/>
    </source>
</evidence>
<dbReference type="GO" id="GO:0005881">
    <property type="term" value="C:cytoplasmic microtubule"/>
    <property type="evidence" value="ECO:0007669"/>
    <property type="project" value="TreeGrafter"/>
</dbReference>
<feature type="region of interest" description="Disordered" evidence="10">
    <location>
        <begin position="575"/>
        <end position="756"/>
    </location>
</feature>
<evidence type="ECO:0000256" key="1">
    <source>
        <dbReference type="ARBA" id="ARBA00004186"/>
    </source>
</evidence>
<gene>
    <name evidence="12" type="primary">STU1</name>
    <name evidence="12" type="ORF">MCUN1_002240</name>
</gene>
<keyword evidence="5" id="KW-0493">Microtubule</keyword>
<dbReference type="GO" id="GO:0005815">
    <property type="term" value="C:microtubule organizing center"/>
    <property type="evidence" value="ECO:0007669"/>
    <property type="project" value="TreeGrafter"/>
</dbReference>
<feature type="repeat" description="HEAT" evidence="9">
    <location>
        <begin position="175"/>
        <end position="213"/>
    </location>
</feature>
<dbReference type="GO" id="GO:0031110">
    <property type="term" value="P:regulation of microtubule polymerization or depolymerization"/>
    <property type="evidence" value="ECO:0007669"/>
    <property type="project" value="UniProtKB-ARBA"/>
</dbReference>
<keyword evidence="4" id="KW-0132">Cell division</keyword>
<dbReference type="GO" id="GO:0090307">
    <property type="term" value="P:mitotic spindle assembly"/>
    <property type="evidence" value="ECO:0007669"/>
    <property type="project" value="TreeGrafter"/>
</dbReference>
<dbReference type="SMART" id="SM01349">
    <property type="entry name" value="TOG"/>
    <property type="match status" value="2"/>
</dbReference>
<protein>
    <submittedName>
        <fullName evidence="12">Suppressor of tub2 mutation</fullName>
    </submittedName>
</protein>
<comment type="subcellular location">
    <subcellularLocation>
        <location evidence="1">Cytoplasm</location>
        <location evidence="1">Cytoskeleton</location>
        <location evidence="1">Spindle</location>
    </subcellularLocation>
</comment>
<dbReference type="Pfam" id="PF21040">
    <property type="entry name" value="CEP104-like_TOG"/>
    <property type="match status" value="1"/>
</dbReference>
<dbReference type="Gene3D" id="1.25.10.10">
    <property type="entry name" value="Leucine-rich Repeat Variant"/>
    <property type="match status" value="2"/>
</dbReference>
<dbReference type="GO" id="GO:0005876">
    <property type="term" value="C:spindle microtubule"/>
    <property type="evidence" value="ECO:0007669"/>
    <property type="project" value="TreeGrafter"/>
</dbReference>
<feature type="compositionally biased region" description="Low complexity" evidence="10">
    <location>
        <begin position="670"/>
        <end position="679"/>
    </location>
</feature>
<evidence type="ECO:0000256" key="9">
    <source>
        <dbReference type="PROSITE-ProRule" id="PRU00103"/>
    </source>
</evidence>
<dbReference type="GO" id="GO:0051301">
    <property type="term" value="P:cell division"/>
    <property type="evidence" value="ECO:0007669"/>
    <property type="project" value="UniProtKB-KW"/>
</dbReference>
<evidence type="ECO:0000259" key="11">
    <source>
        <dbReference type="SMART" id="SM01349"/>
    </source>
</evidence>
<dbReference type="GO" id="GO:1902903">
    <property type="term" value="P:regulation of supramolecular fiber organization"/>
    <property type="evidence" value="ECO:0007669"/>
    <property type="project" value="UniProtKB-ARBA"/>
</dbReference>
<keyword evidence="3" id="KW-0963">Cytoplasm</keyword>
<dbReference type="EMBL" id="CP119879">
    <property type="protein sequence ID" value="WFD35386.1"/>
    <property type="molecule type" value="Genomic_DNA"/>
</dbReference>
<proteinExistence type="inferred from homology"/>
<evidence type="ECO:0000313" key="12">
    <source>
        <dbReference type="EMBL" id="WFD35386.1"/>
    </source>
</evidence>
<evidence type="ECO:0000256" key="8">
    <source>
        <dbReference type="ARBA" id="ARBA00023212"/>
    </source>
</evidence>
<evidence type="ECO:0000256" key="6">
    <source>
        <dbReference type="ARBA" id="ARBA00022737"/>
    </source>
</evidence>
<keyword evidence="7" id="KW-0498">Mitosis</keyword>
<name>A0AAF0JBK6_9BASI</name>
<dbReference type="GO" id="GO:0008017">
    <property type="term" value="F:microtubule binding"/>
    <property type="evidence" value="ECO:0007669"/>
    <property type="project" value="TreeGrafter"/>
</dbReference>
<evidence type="ECO:0000256" key="4">
    <source>
        <dbReference type="ARBA" id="ARBA00022618"/>
    </source>
</evidence>
<dbReference type="Pfam" id="PF12348">
    <property type="entry name" value="CLASP_N"/>
    <property type="match status" value="1"/>
</dbReference>
<dbReference type="InterPro" id="IPR021133">
    <property type="entry name" value="HEAT_type_2"/>
</dbReference>